<evidence type="ECO:0000256" key="3">
    <source>
        <dbReference type="ARBA" id="ARBA00010136"/>
    </source>
</evidence>
<dbReference type="PRINTS" id="PR00756">
    <property type="entry name" value="ALADIPTASE"/>
</dbReference>
<comment type="subcellular location">
    <subcellularLocation>
        <location evidence="2">Cell membrane</location>
        <topology evidence="2">Lipid-anchor</topology>
        <topology evidence="2">GPI-anchor</topology>
    </subcellularLocation>
    <subcellularLocation>
        <location evidence="1">Cytoplasm</location>
    </subcellularLocation>
</comment>
<dbReference type="SUPFAM" id="SSF55486">
    <property type="entry name" value="Metalloproteases ('zincins'), catalytic domain"/>
    <property type="match status" value="1"/>
</dbReference>
<organism evidence="21 22">
    <name type="scientific">Folsomia candida</name>
    <name type="common">Springtail</name>
    <dbReference type="NCBI Taxonomy" id="158441"/>
    <lineage>
        <taxon>Eukaryota</taxon>
        <taxon>Metazoa</taxon>
        <taxon>Ecdysozoa</taxon>
        <taxon>Arthropoda</taxon>
        <taxon>Hexapoda</taxon>
        <taxon>Collembola</taxon>
        <taxon>Entomobryomorpha</taxon>
        <taxon>Isotomoidea</taxon>
        <taxon>Isotomidae</taxon>
        <taxon>Proisotominae</taxon>
        <taxon>Folsomia</taxon>
    </lineage>
</organism>
<evidence type="ECO:0000259" key="20">
    <source>
        <dbReference type="Pfam" id="PF17900"/>
    </source>
</evidence>
<dbReference type="OMA" id="NTYLESH"/>
<evidence type="ECO:0000256" key="8">
    <source>
        <dbReference type="ARBA" id="ARBA00022801"/>
    </source>
</evidence>
<dbReference type="InterPro" id="IPR034016">
    <property type="entry name" value="M1_APN-typ"/>
</dbReference>
<dbReference type="GO" id="GO:0005737">
    <property type="term" value="C:cytoplasm"/>
    <property type="evidence" value="ECO:0007669"/>
    <property type="project" value="UniProtKB-SubCell"/>
</dbReference>
<dbReference type="AlphaFoldDB" id="A0A226E2H3"/>
<keyword evidence="7 16" id="KW-0479">Metal-binding</keyword>
<keyword evidence="9 16" id="KW-0862">Zinc</keyword>
<dbReference type="GO" id="GO:0042277">
    <property type="term" value="F:peptide binding"/>
    <property type="evidence" value="ECO:0007669"/>
    <property type="project" value="TreeGrafter"/>
</dbReference>
<dbReference type="InterPro" id="IPR014782">
    <property type="entry name" value="Peptidase_M1_dom"/>
</dbReference>
<keyword evidence="10" id="KW-0482">Metalloprotease</keyword>
<evidence type="ECO:0000313" key="21">
    <source>
        <dbReference type="EMBL" id="OXA51478.1"/>
    </source>
</evidence>
<evidence type="ECO:0000256" key="15">
    <source>
        <dbReference type="PIRSR" id="PIRSR634016-1"/>
    </source>
</evidence>
<dbReference type="SUPFAM" id="SSF63737">
    <property type="entry name" value="Leukotriene A4 hydrolase N-terminal domain"/>
    <property type="match status" value="1"/>
</dbReference>
<evidence type="ECO:0000256" key="2">
    <source>
        <dbReference type="ARBA" id="ARBA00004609"/>
    </source>
</evidence>
<dbReference type="Gene3D" id="1.25.50.20">
    <property type="match status" value="1"/>
</dbReference>
<evidence type="ECO:0000256" key="7">
    <source>
        <dbReference type="ARBA" id="ARBA00022723"/>
    </source>
</evidence>
<keyword evidence="4 21" id="KW-0031">Aminopeptidase</keyword>
<keyword evidence="8" id="KW-0378">Hydrolase</keyword>
<dbReference type="SMART" id="SM00015">
    <property type="entry name" value="IQ"/>
    <property type="match status" value="2"/>
</dbReference>
<evidence type="ECO:0000256" key="10">
    <source>
        <dbReference type="ARBA" id="ARBA00023049"/>
    </source>
</evidence>
<feature type="active site" description="Proton acceptor" evidence="15">
    <location>
        <position position="515"/>
    </location>
</feature>
<dbReference type="FunFam" id="1.10.390.10:FF:000001">
    <property type="entry name" value="Aminopeptidase"/>
    <property type="match status" value="1"/>
</dbReference>
<dbReference type="InterPro" id="IPR050344">
    <property type="entry name" value="Peptidase_M1_aminopeptidases"/>
</dbReference>
<dbReference type="EC" id="3.4.11.14" evidence="12"/>
<dbReference type="GO" id="GO:0016285">
    <property type="term" value="F:alanyl aminopeptidase activity"/>
    <property type="evidence" value="ECO:0007669"/>
    <property type="project" value="UniProtKB-EC"/>
</dbReference>
<evidence type="ECO:0000256" key="9">
    <source>
        <dbReference type="ARBA" id="ARBA00022833"/>
    </source>
</evidence>
<evidence type="ECO:0000256" key="4">
    <source>
        <dbReference type="ARBA" id="ARBA00022438"/>
    </source>
</evidence>
<dbReference type="CDD" id="cd23767">
    <property type="entry name" value="IQCD"/>
    <property type="match status" value="1"/>
</dbReference>
<proteinExistence type="inferred from homology"/>
<sequence length="1099" mass="125702">MSQPLQRPVVLPRKTDHRPVIRTPHGLGPLLDEIFQAVLTYQPDDSDIHKFLALYLEAKLEQRKAHTEEEEELVRHFGSNHDKNLQELLHKKRISFEDAGKFAVRIQAAFRGHLIRKRLTSEGKVLHKEHWKSWEWRRWSWEGKSLLTESQLQAFLEEHHISLEVANKYANKIQAVYRGFKVRRSSEGEAVKEAIRKQRRSSAADKKFQRLKGSLIAIHYDIKISPRMDTFDFNGVVFVQMALTDEDSSSIVMNSFQLTILKAVWKDSSDNEYVASRVDCDDEKGTICMHFDSLLPMGRGILYISYSGIMKEDNRGLYLIKLTKLNPESHKVEESHVAITQFEATEARKAFPCLDEPDKKATFSISLVVEAGKTSISNMPLKNVRPTGEEGFEIREYHPTPKMSPYLLAFAVGDFEFVETTSEDGVLLRVYTTPGKKEQGIFALNVAAKALEFYTKFFGIAYPLPKLDMVAVPDLSASAMENWGMIVFHETAILLDEKESSHASKQWISIVVCHEICHQWFGNLVTMEWWTDLWLKERFATYFETVAADHLFPEFSLWNLFVKDEVLSSLETDAFQNSHAVEVEIDHPEEIDSIFDEISYCKGGSLIRMLHQYMGEKDFRLGINTYLESHKYRNAISEHLWDAFEKTSGKPVGKMMKTWTKQLGFPLVRVRFEKVEGSSSRILYLTQEKFRANPLTSNQWSGGEEDKGNEDPLWLIPLTFSSASNPNRVIADCLMEGKGVTILIQDVGDDEWVKINPGMTGFYRVQYDAIDLEGFMPSIQDLGLPLIDRLALLDDLFELVRCGKNSTTDLLQFLQAYRGERDGTLWQHISHVLEGLDFLLQETQHHDHFKAYAKQLTLLIVETMGWDAKQGESHSDSILRPLTIQFRTGSFGDPDATVEARRRFVQHLSGEKVIDPDIRCAIFSAVLHSPLEGEGEQLLEIMKDLYMQTELCEEKMRIGQAMGALPDVALQRKVLEFCMSDTKDVRLGDASSIITSVSAHSIQGRRLVWEFIKEKWHVLKERYSGGGITHLIRLIKHTTQNFVCEDDAKEVEQFFATNPLPGGERSIAQSVENIRVNAEWVERDRVKAGEYLAGLNLSK</sequence>
<dbReference type="Pfam" id="PF17900">
    <property type="entry name" value="Peptidase_M1_N"/>
    <property type="match status" value="1"/>
</dbReference>
<dbReference type="InterPro" id="IPR000048">
    <property type="entry name" value="IQ_motif_EF-hand-BS"/>
</dbReference>
<dbReference type="Gene3D" id="2.60.40.1910">
    <property type="match status" value="1"/>
</dbReference>
<keyword evidence="5" id="KW-0963">Cytoplasm</keyword>
<dbReference type="Pfam" id="PF00612">
    <property type="entry name" value="IQ"/>
    <property type="match status" value="2"/>
</dbReference>
<evidence type="ECO:0000256" key="14">
    <source>
        <dbReference type="ARBA" id="ARBA00081993"/>
    </source>
</evidence>
<dbReference type="GO" id="GO:0005886">
    <property type="term" value="C:plasma membrane"/>
    <property type="evidence" value="ECO:0007669"/>
    <property type="project" value="UniProtKB-SubCell"/>
</dbReference>
<dbReference type="Pfam" id="PF11838">
    <property type="entry name" value="ERAP1_C"/>
    <property type="match status" value="1"/>
</dbReference>
<evidence type="ECO:0000256" key="1">
    <source>
        <dbReference type="ARBA" id="ARBA00004496"/>
    </source>
</evidence>
<feature type="binding site" evidence="16">
    <location>
        <position position="537"/>
    </location>
    <ligand>
        <name>Zn(2+)</name>
        <dbReference type="ChEBI" id="CHEBI:29105"/>
        <note>catalytic</note>
    </ligand>
</feature>
<feature type="domain" description="Aminopeptidase N-like N-terminal" evidence="20">
    <location>
        <begin position="218"/>
        <end position="407"/>
    </location>
</feature>
<comment type="caution">
    <text evidence="21">The sequence shown here is derived from an EMBL/GenBank/DDBJ whole genome shotgun (WGS) entry which is preliminary data.</text>
</comment>
<dbReference type="GO" id="GO:0043171">
    <property type="term" value="P:peptide catabolic process"/>
    <property type="evidence" value="ECO:0007669"/>
    <property type="project" value="TreeGrafter"/>
</dbReference>
<reference evidence="21 22" key="1">
    <citation type="submission" date="2015-12" db="EMBL/GenBank/DDBJ databases">
        <title>The genome of Folsomia candida.</title>
        <authorList>
            <person name="Faddeeva A."/>
            <person name="Derks M.F."/>
            <person name="Anvar Y."/>
            <person name="Smit S."/>
            <person name="Van Straalen N."/>
            <person name="Roelofs D."/>
        </authorList>
    </citation>
    <scope>NUCLEOTIDE SEQUENCE [LARGE SCALE GENOMIC DNA]</scope>
    <source>
        <strain evidence="21 22">VU population</strain>
        <tissue evidence="21">Whole body</tissue>
    </source>
</reference>
<evidence type="ECO:0000256" key="13">
    <source>
        <dbReference type="ARBA" id="ARBA00074113"/>
    </source>
</evidence>
<protein>
    <recommendedName>
        <fullName evidence="13">Puromycin-sensitive aminopeptidase</fullName>
        <ecNumber evidence="12">3.4.11.14</ecNumber>
    </recommendedName>
    <alternativeName>
        <fullName evidence="14">Cytosol alanyl aminopeptidase</fullName>
    </alternativeName>
</protein>
<dbReference type="FunFam" id="2.60.40.1910:FF:000002">
    <property type="entry name" value="Aminopeptidase"/>
    <property type="match status" value="1"/>
</dbReference>
<dbReference type="GO" id="GO:0006508">
    <property type="term" value="P:proteolysis"/>
    <property type="evidence" value="ECO:0007669"/>
    <property type="project" value="UniProtKB-KW"/>
</dbReference>
<comment type="cofactor">
    <cofactor evidence="16">
        <name>Zn(2+)</name>
        <dbReference type="ChEBI" id="CHEBI:29105"/>
    </cofactor>
    <text evidence="16">Binds 1 zinc ion per subunit.</text>
</comment>
<dbReference type="Proteomes" id="UP000198287">
    <property type="component" value="Unassembled WGS sequence"/>
</dbReference>
<evidence type="ECO:0000313" key="22">
    <source>
        <dbReference type="Proteomes" id="UP000198287"/>
    </source>
</evidence>
<comment type="catalytic activity">
    <reaction evidence="11">
        <text>Release of an N-terminal amino acid, preferentially alanine, from a wide range of peptides, amides and arylamides.</text>
        <dbReference type="EC" id="3.4.11.14"/>
    </reaction>
</comment>
<dbReference type="CDD" id="cd09601">
    <property type="entry name" value="M1_APN-Q_like"/>
    <property type="match status" value="1"/>
</dbReference>
<dbReference type="GO" id="GO:0005615">
    <property type="term" value="C:extracellular space"/>
    <property type="evidence" value="ECO:0007669"/>
    <property type="project" value="TreeGrafter"/>
</dbReference>
<dbReference type="PANTHER" id="PTHR11533">
    <property type="entry name" value="PROTEASE M1 ZINC METALLOPROTEASE"/>
    <property type="match status" value="1"/>
</dbReference>
<gene>
    <name evidence="21" type="ORF">Fcan01_13508</name>
</gene>
<evidence type="ECO:0000256" key="6">
    <source>
        <dbReference type="ARBA" id="ARBA00022670"/>
    </source>
</evidence>
<keyword evidence="22" id="KW-1185">Reference proteome</keyword>
<dbReference type="InterPro" id="IPR024571">
    <property type="entry name" value="ERAP1-like_C_dom"/>
</dbReference>
<dbReference type="GO" id="GO:0070006">
    <property type="term" value="F:metalloaminopeptidase activity"/>
    <property type="evidence" value="ECO:0007669"/>
    <property type="project" value="TreeGrafter"/>
</dbReference>
<dbReference type="Gene3D" id="1.10.390.10">
    <property type="entry name" value="Neutral Protease Domain 2"/>
    <property type="match status" value="1"/>
</dbReference>
<dbReference type="InterPro" id="IPR001930">
    <property type="entry name" value="Peptidase_M1"/>
</dbReference>
<dbReference type="PANTHER" id="PTHR11533:SF174">
    <property type="entry name" value="PUROMYCIN-SENSITIVE AMINOPEPTIDASE-RELATED"/>
    <property type="match status" value="1"/>
</dbReference>
<evidence type="ECO:0000256" key="16">
    <source>
        <dbReference type="PIRSR" id="PIRSR634016-3"/>
    </source>
</evidence>
<dbReference type="InterPro" id="IPR042097">
    <property type="entry name" value="Aminopeptidase_N-like_N_sf"/>
</dbReference>
<accession>A0A226E2H3</accession>
<dbReference type="Gene3D" id="2.60.40.1730">
    <property type="entry name" value="tricorn interacting facor f3 domain"/>
    <property type="match status" value="1"/>
</dbReference>
<name>A0A226E2H3_FOLCA</name>
<evidence type="ECO:0000256" key="12">
    <source>
        <dbReference type="ARBA" id="ARBA00066316"/>
    </source>
</evidence>
<dbReference type="Pfam" id="PF01433">
    <property type="entry name" value="Peptidase_M1"/>
    <property type="match status" value="1"/>
</dbReference>
<dbReference type="PROSITE" id="PS50096">
    <property type="entry name" value="IQ"/>
    <property type="match status" value="2"/>
</dbReference>
<dbReference type="InterPro" id="IPR045357">
    <property type="entry name" value="Aminopeptidase_N-like_N"/>
</dbReference>
<dbReference type="OrthoDB" id="275509at2759"/>
<dbReference type="GO" id="GO:0008270">
    <property type="term" value="F:zinc ion binding"/>
    <property type="evidence" value="ECO:0007669"/>
    <property type="project" value="InterPro"/>
</dbReference>
<feature type="domain" description="Peptidase M1 membrane alanine aminopeptidase" evidence="18">
    <location>
        <begin position="442"/>
        <end position="659"/>
    </location>
</feature>
<feature type="binding site" evidence="16">
    <location>
        <position position="518"/>
    </location>
    <ligand>
        <name>Zn(2+)</name>
        <dbReference type="ChEBI" id="CHEBI:29105"/>
        <note>catalytic</note>
    </ligand>
</feature>
<comment type="similarity">
    <text evidence="3">Belongs to the peptidase M1 family.</text>
</comment>
<evidence type="ECO:0000256" key="11">
    <source>
        <dbReference type="ARBA" id="ARBA00052895"/>
    </source>
</evidence>
<dbReference type="InterPro" id="IPR027268">
    <property type="entry name" value="Peptidase_M4/M1_CTD_sf"/>
</dbReference>
<feature type="site" description="Transition state stabilizer" evidence="17">
    <location>
        <position position="600"/>
    </location>
</feature>
<feature type="domain" description="ERAP1-like C-terminal" evidence="19">
    <location>
        <begin position="752"/>
        <end position="1075"/>
    </location>
</feature>
<evidence type="ECO:0000256" key="17">
    <source>
        <dbReference type="PIRSR" id="PIRSR634016-4"/>
    </source>
</evidence>
<evidence type="ECO:0000259" key="18">
    <source>
        <dbReference type="Pfam" id="PF01433"/>
    </source>
</evidence>
<evidence type="ECO:0000256" key="5">
    <source>
        <dbReference type="ARBA" id="ARBA00022490"/>
    </source>
</evidence>
<evidence type="ECO:0000259" key="19">
    <source>
        <dbReference type="Pfam" id="PF11838"/>
    </source>
</evidence>
<dbReference type="Gene3D" id="1.20.5.190">
    <property type="match status" value="1"/>
</dbReference>
<dbReference type="EMBL" id="LNIX01000007">
    <property type="protein sequence ID" value="OXA51478.1"/>
    <property type="molecule type" value="Genomic_DNA"/>
</dbReference>
<keyword evidence="6" id="KW-0645">Protease</keyword>
<feature type="binding site" evidence="16">
    <location>
        <position position="514"/>
    </location>
    <ligand>
        <name>Zn(2+)</name>
        <dbReference type="ChEBI" id="CHEBI:29105"/>
        <note>catalytic</note>
    </ligand>
</feature>